<keyword evidence="2" id="KW-0472">Membrane</keyword>
<dbReference type="STRING" id="4790.A0A0W8C0D0"/>
<dbReference type="PANTHER" id="PTHR43751:SF3">
    <property type="entry name" value="SULFATASE N-TERMINAL DOMAIN-CONTAINING PROTEIN"/>
    <property type="match status" value="1"/>
</dbReference>
<feature type="transmembrane region" description="Helical" evidence="2">
    <location>
        <begin position="62"/>
        <end position="83"/>
    </location>
</feature>
<proteinExistence type="predicted"/>
<dbReference type="SUPFAM" id="SSF53649">
    <property type="entry name" value="Alkaline phosphatase-like"/>
    <property type="match status" value="1"/>
</dbReference>
<evidence type="ECO:0000256" key="2">
    <source>
        <dbReference type="SAM" id="Phobius"/>
    </source>
</evidence>
<feature type="transmembrane region" description="Helical" evidence="2">
    <location>
        <begin position="103"/>
        <end position="127"/>
    </location>
</feature>
<dbReference type="PANTHER" id="PTHR43751">
    <property type="entry name" value="SULFATASE"/>
    <property type="match status" value="1"/>
</dbReference>
<comment type="caution">
    <text evidence="4">The sequence shown here is derived from an EMBL/GenBank/DDBJ whole genome shotgun (WGS) entry which is preliminary data.</text>
</comment>
<reference evidence="4 5" key="1">
    <citation type="submission" date="2015-11" db="EMBL/GenBank/DDBJ databases">
        <title>Genomes and virulence difference between two physiological races of Phytophthora nicotianae.</title>
        <authorList>
            <person name="Liu H."/>
            <person name="Ma X."/>
            <person name="Yu H."/>
            <person name="Fang D."/>
            <person name="Li Y."/>
            <person name="Wang X."/>
            <person name="Wang W."/>
            <person name="Dong Y."/>
            <person name="Xiao B."/>
        </authorList>
    </citation>
    <scope>NUCLEOTIDE SEQUENCE [LARGE SCALE GENOMIC DNA]</scope>
    <source>
        <strain evidence="5">race 0</strain>
    </source>
</reference>
<evidence type="ECO:0000313" key="4">
    <source>
        <dbReference type="EMBL" id="KUF77548.1"/>
    </source>
</evidence>
<dbReference type="InterPro" id="IPR017850">
    <property type="entry name" value="Alkaline_phosphatase_core_sf"/>
</dbReference>
<evidence type="ECO:0000259" key="3">
    <source>
        <dbReference type="Pfam" id="PF00884"/>
    </source>
</evidence>
<dbReference type="Pfam" id="PF00884">
    <property type="entry name" value="Sulfatase"/>
    <property type="match status" value="1"/>
</dbReference>
<feature type="transmembrane region" description="Helical" evidence="2">
    <location>
        <begin position="148"/>
        <end position="172"/>
    </location>
</feature>
<feature type="region of interest" description="Disordered" evidence="1">
    <location>
        <begin position="1"/>
        <end position="24"/>
    </location>
</feature>
<dbReference type="CDD" id="cd16015">
    <property type="entry name" value="LTA_synthase"/>
    <property type="match status" value="1"/>
</dbReference>
<sequence>MESLGLLASPRDQQSTRCRFPEPQDAGADEIITNEASETKNTRRRRQSRELRRFSDLYTRPWFGWLFAYTFVLFCFSLSRSLALGALVEMYGSPQDYTMGFKTAALGLGLMEDFVCTTYFVCILWAFDVLKRRVIEQPNTKDGGVATGVAGNVATLVVSSLLFVAVMAPFVVDLMLVAFRNMRFTFDLVAALLRERHHLNAAPISTEEIQRGYEAATVLVIVAGVFGFVRMSTSATDLSNWNPTHVVAEYLDPRTRSAVGGPKYVALSLEDGTANEASESKADDPDTGRKKLIYHQLAVVLMGLVVFPVAVIALSSTCSPLVAYSGLNATLNELFGHALQPTPTDALLTGVQGDQPWVEMYIHPTEQHELFGNDTLYRRTTGFQGGLAFDVDVSNDNPPNVLVIGVESFRFQDSRYLVGEEDPSNLFKGTNLTITPNFDKWAKRGVALRNIWSSNPTSRSLESLLFAQVPYDSATKTGITGGRKDTKLAGLPQLFDAKGYDTFFTTGSSITLDKWNVFLPTHGYKEVWEAKAMLTLGEKHLKIKRHQWFGPEHYAFNWGVHDDLSFRLLGDLLRERTRRQKRRVAKGEPKKPLFLTHYTISSHGPFKARPTWYAKSAKPDFSALYEGHERAANIQNYLEMRYFTDMELGKFMDRMEKEGILNDTIVVIMGDHGQAPEAEIMNTHEESVTRVAGAIIAEGRLGKYVGSVIDDAAEQYDILNTLADITGLPEGGFNQTGVGRSLKRKAKYGERPVYSNDPNRKMAIVRGHQRLRYDRVTDSVLLHDTERDHAMTTDLFPELSPEKQEEWKALRDSGRRITAYYKKRWDENCLLAVDCTGDASE</sequence>
<dbReference type="Proteomes" id="UP000052943">
    <property type="component" value="Unassembled WGS sequence"/>
</dbReference>
<feature type="domain" description="Sulfatase N-terminal" evidence="3">
    <location>
        <begin position="399"/>
        <end position="727"/>
    </location>
</feature>
<dbReference type="OMA" id="RAFNWGV"/>
<dbReference type="Gene3D" id="3.40.720.10">
    <property type="entry name" value="Alkaline Phosphatase, subunit A"/>
    <property type="match status" value="1"/>
</dbReference>
<organism evidence="4 5">
    <name type="scientific">Phytophthora nicotianae</name>
    <name type="common">Potato buckeye rot agent</name>
    <name type="synonym">Phytophthora parasitica</name>
    <dbReference type="NCBI Taxonomy" id="4792"/>
    <lineage>
        <taxon>Eukaryota</taxon>
        <taxon>Sar</taxon>
        <taxon>Stramenopiles</taxon>
        <taxon>Oomycota</taxon>
        <taxon>Peronosporomycetes</taxon>
        <taxon>Peronosporales</taxon>
        <taxon>Peronosporaceae</taxon>
        <taxon>Phytophthora</taxon>
    </lineage>
</organism>
<dbReference type="InterPro" id="IPR052701">
    <property type="entry name" value="GAG_Ulvan_Degrading_Sulfatases"/>
</dbReference>
<feature type="transmembrane region" description="Helical" evidence="2">
    <location>
        <begin position="297"/>
        <end position="315"/>
    </location>
</feature>
<accession>A0A0W8C0D0</accession>
<dbReference type="AlphaFoldDB" id="A0A0W8C0D0"/>
<evidence type="ECO:0000313" key="5">
    <source>
        <dbReference type="Proteomes" id="UP000052943"/>
    </source>
</evidence>
<keyword evidence="2" id="KW-1133">Transmembrane helix</keyword>
<gene>
    <name evidence="4" type="ORF">AM587_10005208</name>
</gene>
<name>A0A0W8C0D0_PHYNI</name>
<dbReference type="InterPro" id="IPR000917">
    <property type="entry name" value="Sulfatase_N"/>
</dbReference>
<protein>
    <submittedName>
        <fullName evidence="4">Sulfatase protein</fullName>
    </submittedName>
</protein>
<evidence type="ECO:0000256" key="1">
    <source>
        <dbReference type="SAM" id="MobiDB-lite"/>
    </source>
</evidence>
<dbReference type="OrthoDB" id="103349at2759"/>
<dbReference type="EMBL" id="LNFO01005548">
    <property type="protein sequence ID" value="KUF77548.1"/>
    <property type="molecule type" value="Genomic_DNA"/>
</dbReference>
<keyword evidence="2" id="KW-0812">Transmembrane</keyword>